<evidence type="ECO:0000313" key="1">
    <source>
        <dbReference type="EMBL" id="KAK1135906.1"/>
    </source>
</evidence>
<dbReference type="Proteomes" id="UP001177670">
    <property type="component" value="Unassembled WGS sequence"/>
</dbReference>
<accession>A0AA40KWS1</accession>
<proteinExistence type="predicted"/>
<sequence>MEERGVASGESPLNRGELSRLCRNRKDDENKVTLKVNEVLYLDSSGVDLRRCEGGWDNVHQSEGGEFSGDVAASRWAGLVFYFVRRLRAFLSEVKP</sequence>
<reference evidence="1" key="1">
    <citation type="submission" date="2021-10" db="EMBL/GenBank/DDBJ databases">
        <title>Melipona bicolor Genome sequencing and assembly.</title>
        <authorList>
            <person name="Araujo N.S."/>
            <person name="Arias M.C."/>
        </authorList>
    </citation>
    <scope>NUCLEOTIDE SEQUENCE</scope>
    <source>
        <strain evidence="1">USP_2M_L1-L4_2017</strain>
        <tissue evidence="1">Whole body</tissue>
    </source>
</reference>
<name>A0AA40KWS1_9HYME</name>
<dbReference type="EMBL" id="JAHYIQ010000001">
    <property type="protein sequence ID" value="KAK1135906.1"/>
    <property type="molecule type" value="Genomic_DNA"/>
</dbReference>
<comment type="caution">
    <text evidence="1">The sequence shown here is derived from an EMBL/GenBank/DDBJ whole genome shotgun (WGS) entry which is preliminary data.</text>
</comment>
<keyword evidence="2" id="KW-1185">Reference proteome</keyword>
<organism evidence="1 2">
    <name type="scientific">Melipona bicolor</name>
    <dbReference type="NCBI Taxonomy" id="60889"/>
    <lineage>
        <taxon>Eukaryota</taxon>
        <taxon>Metazoa</taxon>
        <taxon>Ecdysozoa</taxon>
        <taxon>Arthropoda</taxon>
        <taxon>Hexapoda</taxon>
        <taxon>Insecta</taxon>
        <taxon>Pterygota</taxon>
        <taxon>Neoptera</taxon>
        <taxon>Endopterygota</taxon>
        <taxon>Hymenoptera</taxon>
        <taxon>Apocrita</taxon>
        <taxon>Aculeata</taxon>
        <taxon>Apoidea</taxon>
        <taxon>Anthophila</taxon>
        <taxon>Apidae</taxon>
        <taxon>Melipona</taxon>
    </lineage>
</organism>
<protein>
    <submittedName>
        <fullName evidence="1">Uncharacterized protein</fullName>
    </submittedName>
</protein>
<dbReference type="AlphaFoldDB" id="A0AA40KWS1"/>
<gene>
    <name evidence="1" type="ORF">K0M31_000478</name>
</gene>
<evidence type="ECO:0000313" key="2">
    <source>
        <dbReference type="Proteomes" id="UP001177670"/>
    </source>
</evidence>